<dbReference type="AlphaFoldDB" id="A0A0N5B0P3"/>
<dbReference type="SUPFAM" id="SSF144232">
    <property type="entry name" value="HIT/MYND zinc finger-like"/>
    <property type="match status" value="1"/>
</dbReference>
<dbReference type="GO" id="GO:0005634">
    <property type="term" value="C:nucleus"/>
    <property type="evidence" value="ECO:0007669"/>
    <property type="project" value="TreeGrafter"/>
</dbReference>
<evidence type="ECO:0000256" key="4">
    <source>
        <dbReference type="PROSITE-ProRule" id="PRU00134"/>
    </source>
</evidence>
<evidence type="ECO:0000313" key="6">
    <source>
        <dbReference type="Proteomes" id="UP000046393"/>
    </source>
</evidence>
<dbReference type="InterPro" id="IPR050869">
    <property type="entry name" value="H3K4_H4K5_MeTrfase"/>
</dbReference>
<dbReference type="InterPro" id="IPR002893">
    <property type="entry name" value="Znf_MYND"/>
</dbReference>
<dbReference type="PANTHER" id="PTHR12197">
    <property type="entry name" value="HISTONE-LYSINE N-METHYLTRANSFERASE SMYD"/>
    <property type="match status" value="1"/>
</dbReference>
<dbReference type="STRING" id="451379.A0A0N5B0P3"/>
<dbReference type="Gene3D" id="6.10.140.2220">
    <property type="match status" value="1"/>
</dbReference>
<feature type="domain" description="MYND-type" evidence="5">
    <location>
        <begin position="44"/>
        <end position="82"/>
    </location>
</feature>
<dbReference type="WBParaSite" id="SMUV_0001084501-mRNA-1">
    <property type="protein sequence ID" value="SMUV_0001084501-mRNA-1"/>
    <property type="gene ID" value="SMUV_0001084501"/>
</dbReference>
<dbReference type="Gene3D" id="1.10.220.160">
    <property type="match status" value="1"/>
</dbReference>
<dbReference type="Proteomes" id="UP000046393">
    <property type="component" value="Unplaced"/>
</dbReference>
<evidence type="ECO:0000256" key="1">
    <source>
        <dbReference type="ARBA" id="ARBA00022723"/>
    </source>
</evidence>
<sequence>MSGPPNTIEAEFANESNVRSSSSSRLIFYPFAYTLFNEYLGNHCWYCLSESTSLKRCTGCSCAYFCNQECHLLGWKDHKIECKGLRNLSTIPNIEVRLLGRIVVRFKAIKQGKDKADPNFYLNRTSKRKIMDIWAHTEKIRQDSVAMEKFEGIYQKLVEFYGKKHLVSKDEVFELHCRDFINRHAISDKAYLQEIGKGLYLDLCAYDHSCRPNSIYTCDGFIATLRSLDNSVNLNDRTSTFYSYIDLLCSKQQRHKLLKDTWYFDCRCERCMDPNDDILTSMLCPNCTEKPETLQIFGTVSYKDPVTQIIKCPKCNNTVQQGRVLEAITAMRDINRIVENGEIEQMPKGERIGFLKDMLKKYSQILPPINVYFCKIVQLLISLTDASDYKTHLDLHLLTENWIRFCLPPNHPGVALHLQNIGIFYARSGNPHRAQFYLERAQDILNFTLGPDHLMTMDNQAHLNNTIEEVKKARRIMLGELKSNDKVNIGSAAQKVQVVEIKKLTVSYNGDVENENGAVETKEHVVKSMDSAYLNEDDEVDDADLPELLQ</sequence>
<name>A0A0N5B0P3_9BILA</name>
<organism evidence="6 7">
    <name type="scientific">Syphacia muris</name>
    <dbReference type="NCBI Taxonomy" id="451379"/>
    <lineage>
        <taxon>Eukaryota</taxon>
        <taxon>Metazoa</taxon>
        <taxon>Ecdysozoa</taxon>
        <taxon>Nematoda</taxon>
        <taxon>Chromadorea</taxon>
        <taxon>Rhabditida</taxon>
        <taxon>Spirurina</taxon>
        <taxon>Oxyuridomorpha</taxon>
        <taxon>Oxyuroidea</taxon>
        <taxon>Oxyuridae</taxon>
        <taxon>Syphacia</taxon>
    </lineage>
</organism>
<keyword evidence="2 4" id="KW-0863">Zinc-finger</keyword>
<dbReference type="PROSITE" id="PS50865">
    <property type="entry name" value="ZF_MYND_2"/>
    <property type="match status" value="1"/>
</dbReference>
<accession>A0A0N5B0P3</accession>
<keyword evidence="6" id="KW-1185">Reference proteome</keyword>
<dbReference type="Gene3D" id="1.25.40.10">
    <property type="entry name" value="Tetratricopeptide repeat domain"/>
    <property type="match status" value="1"/>
</dbReference>
<dbReference type="Pfam" id="PF01753">
    <property type="entry name" value="zf-MYND"/>
    <property type="match status" value="1"/>
</dbReference>
<protein>
    <submittedName>
        <fullName evidence="7">MYND-type domain-containing protein</fullName>
    </submittedName>
</protein>
<dbReference type="InterPro" id="IPR046341">
    <property type="entry name" value="SET_dom_sf"/>
</dbReference>
<evidence type="ECO:0000259" key="5">
    <source>
        <dbReference type="PROSITE" id="PS50865"/>
    </source>
</evidence>
<evidence type="ECO:0000256" key="3">
    <source>
        <dbReference type="ARBA" id="ARBA00022833"/>
    </source>
</evidence>
<reference evidence="7" key="1">
    <citation type="submission" date="2017-02" db="UniProtKB">
        <authorList>
            <consortium name="WormBaseParasite"/>
        </authorList>
    </citation>
    <scope>IDENTIFICATION</scope>
</reference>
<evidence type="ECO:0000313" key="7">
    <source>
        <dbReference type="WBParaSite" id="SMUV_0001084501-mRNA-1"/>
    </source>
</evidence>
<proteinExistence type="predicted"/>
<keyword evidence="3" id="KW-0862">Zinc</keyword>
<dbReference type="PANTHER" id="PTHR12197:SF241">
    <property type="entry name" value="MYND-TYPE DOMAIN-CONTAINING PROTEIN"/>
    <property type="match status" value="1"/>
</dbReference>
<keyword evidence="1" id="KW-0479">Metal-binding</keyword>
<evidence type="ECO:0000256" key="2">
    <source>
        <dbReference type="ARBA" id="ARBA00022771"/>
    </source>
</evidence>
<dbReference type="Gene3D" id="2.170.270.10">
    <property type="entry name" value="SET domain"/>
    <property type="match status" value="1"/>
</dbReference>
<dbReference type="GO" id="GO:0008270">
    <property type="term" value="F:zinc ion binding"/>
    <property type="evidence" value="ECO:0007669"/>
    <property type="project" value="UniProtKB-KW"/>
</dbReference>
<dbReference type="InterPro" id="IPR011990">
    <property type="entry name" value="TPR-like_helical_dom_sf"/>
</dbReference>